<evidence type="ECO:0000256" key="9">
    <source>
        <dbReference type="RuleBase" id="RU003465"/>
    </source>
</evidence>
<evidence type="ECO:0000256" key="10">
    <source>
        <dbReference type="SAM" id="MobiDB-lite"/>
    </source>
</evidence>
<keyword evidence="5 9" id="KW-0378">Hydrolase</keyword>
<reference evidence="12" key="2">
    <citation type="submission" date="2020-08" db="EMBL/GenBank/DDBJ databases">
        <title>Plant Genome Project.</title>
        <authorList>
            <person name="Zhang R.-G."/>
        </authorList>
    </citation>
    <scope>NUCLEOTIDE SEQUENCE</scope>
    <source>
        <strain evidence="12">Huo1</strain>
        <tissue evidence="12">Leaf</tissue>
    </source>
</reference>
<dbReference type="PROSITE" id="PS01032">
    <property type="entry name" value="PPM_1"/>
    <property type="match status" value="1"/>
</dbReference>
<dbReference type="CDD" id="cd00143">
    <property type="entry name" value="PP2Cc"/>
    <property type="match status" value="1"/>
</dbReference>
<dbReference type="AlphaFoldDB" id="A0A8X8XFU8"/>
<dbReference type="OrthoDB" id="10264738at2759"/>
<dbReference type="Gene3D" id="3.60.40.10">
    <property type="entry name" value="PPM-type phosphatase domain"/>
    <property type="match status" value="1"/>
</dbReference>
<comment type="cofactor">
    <cofactor evidence="2">
        <name>Mg(2+)</name>
        <dbReference type="ChEBI" id="CHEBI:18420"/>
    </cofactor>
</comment>
<gene>
    <name evidence="12" type="ORF">SASPL_129321</name>
</gene>
<feature type="domain" description="PPM-type phosphatase" evidence="11">
    <location>
        <begin position="207"/>
        <end position="517"/>
    </location>
</feature>
<comment type="caution">
    <text evidence="12">The sequence shown here is derived from an EMBL/GenBank/DDBJ whole genome shotgun (WGS) entry which is preliminary data.</text>
</comment>
<comment type="cofactor">
    <cofactor evidence="1">
        <name>Mn(2+)</name>
        <dbReference type="ChEBI" id="CHEBI:29035"/>
    </cofactor>
</comment>
<dbReference type="FunFam" id="3.60.40.10:FF:000041">
    <property type="entry name" value="Protein phosphatase 2C 51"/>
    <property type="match status" value="1"/>
</dbReference>
<dbReference type="EMBL" id="PNBA02000010">
    <property type="protein sequence ID" value="KAG6411243.1"/>
    <property type="molecule type" value="Genomic_DNA"/>
</dbReference>
<evidence type="ECO:0000256" key="5">
    <source>
        <dbReference type="ARBA" id="ARBA00022801"/>
    </source>
</evidence>
<dbReference type="EC" id="3.1.3.16" evidence="3"/>
<name>A0A8X8XFU8_SALSN</name>
<keyword evidence="7 9" id="KW-0904">Protein phosphatase</keyword>
<keyword evidence="4" id="KW-0479">Metal-binding</keyword>
<evidence type="ECO:0000313" key="13">
    <source>
        <dbReference type="Proteomes" id="UP000298416"/>
    </source>
</evidence>
<dbReference type="SUPFAM" id="SSF81606">
    <property type="entry name" value="PP2C-like"/>
    <property type="match status" value="1"/>
</dbReference>
<keyword evidence="13" id="KW-1185">Reference proteome</keyword>
<sequence length="527" mass="58525">MDEISHLIALPRNLIGEESLYATCVDIAGINLIENTSKNLFLEPSMTKLPSISLTSENRHSRCIVPHNGVLVRVDSNFDKSKDGKDQESRSRQSMIFSSTINHGLKEDDNPMGHPFLNSQHVTDCPNGICIEDCIDRKINMSQRTKRSESWVATVASEIVDDLISLEETGEAVGIREPKRTFSASLIEVTEEMKINKPNVAFNLPPLWGLTSICGRRAEMEDAAVALPRFLNIPSQMLSDTRLFSSIHKDLAGHVYGVYDGHGGCQVANYCREYMPRALADEIGAAKENLKVENGEHNLKEKWLKIFQKCFHRLDNEVGGFPRTDDDIASNLHEPFAPESVGSTAAVAIVCSTHIIVANCGDSRAVLNRGKVSMSLSIDHKPNREDECSRIEAAGGKVINWDGYRVSGVLAVSRSIGDRYLRPYVIADPEVMFVPRTKEDECLIIASDGLWDVMTNEEACDLARKRILVWHKRNGTTLTKERGTGSDPAAQEAAEYLSKLAFKRGSADNISVIVVDLKAQRKFKRKT</sequence>
<comment type="similarity">
    <text evidence="9">Belongs to the PP2C family.</text>
</comment>
<accession>A0A8X8XFU8</accession>
<dbReference type="Pfam" id="PF00481">
    <property type="entry name" value="PP2C"/>
    <property type="match status" value="1"/>
</dbReference>
<evidence type="ECO:0000259" key="11">
    <source>
        <dbReference type="PROSITE" id="PS51746"/>
    </source>
</evidence>
<feature type="region of interest" description="Disordered" evidence="10">
    <location>
        <begin position="76"/>
        <end position="95"/>
    </location>
</feature>
<evidence type="ECO:0000256" key="7">
    <source>
        <dbReference type="ARBA" id="ARBA00022912"/>
    </source>
</evidence>
<keyword evidence="6" id="KW-0460">Magnesium</keyword>
<evidence type="ECO:0000256" key="4">
    <source>
        <dbReference type="ARBA" id="ARBA00022723"/>
    </source>
</evidence>
<evidence type="ECO:0000256" key="1">
    <source>
        <dbReference type="ARBA" id="ARBA00001936"/>
    </source>
</evidence>
<dbReference type="PROSITE" id="PS51746">
    <property type="entry name" value="PPM_2"/>
    <property type="match status" value="1"/>
</dbReference>
<dbReference type="Proteomes" id="UP000298416">
    <property type="component" value="Unassembled WGS sequence"/>
</dbReference>
<dbReference type="SMART" id="SM00332">
    <property type="entry name" value="PP2Cc"/>
    <property type="match status" value="1"/>
</dbReference>
<dbReference type="GO" id="GO:0004722">
    <property type="term" value="F:protein serine/threonine phosphatase activity"/>
    <property type="evidence" value="ECO:0007669"/>
    <property type="project" value="UniProtKB-EC"/>
</dbReference>
<feature type="compositionally biased region" description="Basic and acidic residues" evidence="10">
    <location>
        <begin position="76"/>
        <end position="91"/>
    </location>
</feature>
<dbReference type="InterPro" id="IPR036457">
    <property type="entry name" value="PPM-type-like_dom_sf"/>
</dbReference>
<dbReference type="InterPro" id="IPR001932">
    <property type="entry name" value="PPM-type_phosphatase-like_dom"/>
</dbReference>
<evidence type="ECO:0000256" key="3">
    <source>
        <dbReference type="ARBA" id="ARBA00013081"/>
    </source>
</evidence>
<keyword evidence="8" id="KW-0464">Manganese</keyword>
<dbReference type="PANTHER" id="PTHR47992">
    <property type="entry name" value="PROTEIN PHOSPHATASE"/>
    <property type="match status" value="1"/>
</dbReference>
<evidence type="ECO:0000256" key="6">
    <source>
        <dbReference type="ARBA" id="ARBA00022842"/>
    </source>
</evidence>
<dbReference type="GO" id="GO:0046872">
    <property type="term" value="F:metal ion binding"/>
    <property type="evidence" value="ECO:0007669"/>
    <property type="project" value="UniProtKB-KW"/>
</dbReference>
<proteinExistence type="inferred from homology"/>
<dbReference type="InterPro" id="IPR000222">
    <property type="entry name" value="PP2C_BS"/>
</dbReference>
<evidence type="ECO:0000256" key="8">
    <source>
        <dbReference type="ARBA" id="ARBA00023211"/>
    </source>
</evidence>
<evidence type="ECO:0000313" key="12">
    <source>
        <dbReference type="EMBL" id="KAG6411243.1"/>
    </source>
</evidence>
<protein>
    <recommendedName>
        <fullName evidence="3">protein-serine/threonine phosphatase</fullName>
        <ecNumber evidence="3">3.1.3.16</ecNumber>
    </recommendedName>
</protein>
<reference evidence="12" key="1">
    <citation type="submission" date="2018-01" db="EMBL/GenBank/DDBJ databases">
        <authorList>
            <person name="Mao J.F."/>
        </authorList>
    </citation>
    <scope>NUCLEOTIDE SEQUENCE</scope>
    <source>
        <strain evidence="12">Huo1</strain>
        <tissue evidence="12">Leaf</tissue>
    </source>
</reference>
<dbReference type="InterPro" id="IPR015655">
    <property type="entry name" value="PP2C"/>
</dbReference>
<organism evidence="12">
    <name type="scientific">Salvia splendens</name>
    <name type="common">Scarlet sage</name>
    <dbReference type="NCBI Taxonomy" id="180675"/>
    <lineage>
        <taxon>Eukaryota</taxon>
        <taxon>Viridiplantae</taxon>
        <taxon>Streptophyta</taxon>
        <taxon>Embryophyta</taxon>
        <taxon>Tracheophyta</taxon>
        <taxon>Spermatophyta</taxon>
        <taxon>Magnoliopsida</taxon>
        <taxon>eudicotyledons</taxon>
        <taxon>Gunneridae</taxon>
        <taxon>Pentapetalae</taxon>
        <taxon>asterids</taxon>
        <taxon>lamiids</taxon>
        <taxon>Lamiales</taxon>
        <taxon>Lamiaceae</taxon>
        <taxon>Nepetoideae</taxon>
        <taxon>Mentheae</taxon>
        <taxon>Salviinae</taxon>
        <taxon>Salvia</taxon>
        <taxon>Salvia subgen. Calosphace</taxon>
        <taxon>core Calosphace</taxon>
    </lineage>
</organism>
<evidence type="ECO:0000256" key="2">
    <source>
        <dbReference type="ARBA" id="ARBA00001946"/>
    </source>
</evidence>